<feature type="transmembrane region" description="Helical" evidence="6">
    <location>
        <begin position="256"/>
        <end position="284"/>
    </location>
</feature>
<keyword evidence="5 6" id="KW-0472">Membrane</keyword>
<dbReference type="PANTHER" id="PTHR43738:SF2">
    <property type="entry name" value="ABC TRANSPORTER PERMEASE"/>
    <property type="match status" value="1"/>
</dbReference>
<dbReference type="Proteomes" id="UP000011599">
    <property type="component" value="Unassembled WGS sequence"/>
</dbReference>
<evidence type="ECO:0000256" key="5">
    <source>
        <dbReference type="ARBA" id="ARBA00023136"/>
    </source>
</evidence>
<evidence type="ECO:0000313" key="9">
    <source>
        <dbReference type="EMBL" id="ELY37816.1"/>
    </source>
</evidence>
<accession>L9VL64</accession>
<evidence type="ECO:0000259" key="7">
    <source>
        <dbReference type="Pfam" id="PF02687"/>
    </source>
</evidence>
<evidence type="ECO:0000256" key="2">
    <source>
        <dbReference type="ARBA" id="ARBA00022475"/>
    </source>
</evidence>
<reference evidence="9 10" key="1">
    <citation type="journal article" date="2014" name="PLoS Genet.">
        <title>Phylogenetically driven sequencing of extremely halophilic archaea reveals strategies for static and dynamic osmo-response.</title>
        <authorList>
            <person name="Becker E.A."/>
            <person name="Seitzer P.M."/>
            <person name="Tritt A."/>
            <person name="Larsen D."/>
            <person name="Krusor M."/>
            <person name="Yao A.I."/>
            <person name="Wu D."/>
            <person name="Madern D."/>
            <person name="Eisen J.A."/>
            <person name="Darling A.E."/>
            <person name="Facciotti M.T."/>
        </authorList>
    </citation>
    <scope>NUCLEOTIDE SEQUENCE [LARGE SCALE GENOMIC DNA]</scope>
    <source>
        <strain evidence="9 10">GA33</strain>
    </source>
</reference>
<sequence>MAIVGIAVAVLAMTLLAGGGLGVMEVGEQQFDSADRDLWVTGGPVGLTPAGGGGFENTLHDSHEVAAQIDDHEEVSNAVSMSFQTVYISENGTSYDTIIGTGVTGGGGAGGAVSISDGRGFSGNDDHYANGSFGGEMGHEVVIDERTADAYDLSINDTVHLGGTTSAADDNEFTVVGISSTFSEFLGTPTVTVRLSELQTITGSTGTDPASMITITLEDEANPEAVQANLQEEYPEYEVRTNQEQLESVVGEQATVLVGAGLLVGVALITGTVLTVSMLALFVYHHRAELATLTALGIARPTIAGVVIAQGFFLGLAGWLFGVTLTVPFAYLLNTIVESIVGFDGLVIISPMVIAGSGILAIGIGSIAALVVGWRLPSTSDLGSNR</sequence>
<dbReference type="PATRIC" id="fig|1114856.3.peg.4124"/>
<dbReference type="GO" id="GO:0005886">
    <property type="term" value="C:plasma membrane"/>
    <property type="evidence" value="ECO:0007669"/>
    <property type="project" value="UniProtKB-SubCell"/>
</dbReference>
<keyword evidence="2" id="KW-1003">Cell membrane</keyword>
<dbReference type="InterPro" id="IPR025857">
    <property type="entry name" value="MacB_PCD"/>
</dbReference>
<evidence type="ECO:0000313" key="10">
    <source>
        <dbReference type="Proteomes" id="UP000011599"/>
    </source>
</evidence>
<feature type="domain" description="MacB-like periplasmic core" evidence="8">
    <location>
        <begin position="2"/>
        <end position="232"/>
    </location>
</feature>
<proteinExistence type="predicted"/>
<dbReference type="OrthoDB" id="163559at2157"/>
<dbReference type="InterPro" id="IPR051125">
    <property type="entry name" value="ABC-4/HrtB_transporter"/>
</dbReference>
<gene>
    <name evidence="9" type="ORF">C496_19980</name>
</gene>
<comment type="subcellular location">
    <subcellularLocation>
        <location evidence="1">Cell membrane</location>
        <topology evidence="1">Multi-pass membrane protein</topology>
    </subcellularLocation>
</comment>
<evidence type="ECO:0000256" key="3">
    <source>
        <dbReference type="ARBA" id="ARBA00022692"/>
    </source>
</evidence>
<keyword evidence="4 6" id="KW-1133">Transmembrane helix</keyword>
<dbReference type="AlphaFoldDB" id="L9VL64"/>
<dbReference type="RefSeq" id="WP_006092121.1">
    <property type="nucleotide sequence ID" value="NZ_AOHW01000045.1"/>
</dbReference>
<dbReference type="InterPro" id="IPR003838">
    <property type="entry name" value="ABC3_permease_C"/>
</dbReference>
<dbReference type="PANTHER" id="PTHR43738">
    <property type="entry name" value="ABC TRANSPORTER, MEMBRANE PROTEIN"/>
    <property type="match status" value="1"/>
</dbReference>
<feature type="transmembrane region" description="Helical" evidence="6">
    <location>
        <begin position="353"/>
        <end position="376"/>
    </location>
</feature>
<dbReference type="eggNOG" id="arCOG02312">
    <property type="taxonomic scope" value="Archaea"/>
</dbReference>
<evidence type="ECO:0000256" key="1">
    <source>
        <dbReference type="ARBA" id="ARBA00004651"/>
    </source>
</evidence>
<dbReference type="Pfam" id="PF02687">
    <property type="entry name" value="FtsX"/>
    <property type="match status" value="1"/>
</dbReference>
<keyword evidence="10" id="KW-1185">Reference proteome</keyword>
<evidence type="ECO:0000256" key="6">
    <source>
        <dbReference type="SAM" id="Phobius"/>
    </source>
</evidence>
<comment type="caution">
    <text evidence="9">The sequence shown here is derived from an EMBL/GenBank/DDBJ whole genome shotgun (WGS) entry which is preliminary data.</text>
</comment>
<feature type="domain" description="ABC3 transporter permease C-terminal" evidence="7">
    <location>
        <begin position="262"/>
        <end position="376"/>
    </location>
</feature>
<evidence type="ECO:0000259" key="8">
    <source>
        <dbReference type="Pfam" id="PF12704"/>
    </source>
</evidence>
<dbReference type="EMBL" id="AOHW01000045">
    <property type="protein sequence ID" value="ELY37816.1"/>
    <property type="molecule type" value="Genomic_DNA"/>
</dbReference>
<feature type="transmembrane region" description="Helical" evidence="6">
    <location>
        <begin position="305"/>
        <end position="333"/>
    </location>
</feature>
<protein>
    <submittedName>
        <fullName evidence="9">Uncharacterized protein</fullName>
    </submittedName>
</protein>
<keyword evidence="3 6" id="KW-0812">Transmembrane</keyword>
<dbReference type="STRING" id="1114856.GCA_000383975_04084"/>
<name>L9VL64_9EURY</name>
<evidence type="ECO:0000256" key="4">
    <source>
        <dbReference type="ARBA" id="ARBA00022989"/>
    </source>
</evidence>
<dbReference type="Pfam" id="PF12704">
    <property type="entry name" value="MacB_PCD"/>
    <property type="match status" value="1"/>
</dbReference>
<organism evidence="9 10">
    <name type="scientific">Natronorubrum tibetense GA33</name>
    <dbReference type="NCBI Taxonomy" id="1114856"/>
    <lineage>
        <taxon>Archaea</taxon>
        <taxon>Methanobacteriati</taxon>
        <taxon>Methanobacteriota</taxon>
        <taxon>Stenosarchaea group</taxon>
        <taxon>Halobacteria</taxon>
        <taxon>Halobacteriales</taxon>
        <taxon>Natrialbaceae</taxon>
        <taxon>Natronorubrum</taxon>
    </lineage>
</organism>